<dbReference type="Pfam" id="PF02381">
    <property type="entry name" value="MraZ"/>
    <property type="match status" value="2"/>
</dbReference>
<keyword evidence="10" id="KW-1185">Reference proteome</keyword>
<dbReference type="InterPro" id="IPR038619">
    <property type="entry name" value="MraZ_sf"/>
</dbReference>
<dbReference type="InterPro" id="IPR003444">
    <property type="entry name" value="MraZ"/>
</dbReference>
<dbReference type="SUPFAM" id="SSF89447">
    <property type="entry name" value="AbrB/MazE/MraZ-like"/>
    <property type="match status" value="1"/>
</dbReference>
<evidence type="ECO:0000259" key="8">
    <source>
        <dbReference type="PROSITE" id="PS51740"/>
    </source>
</evidence>
<comment type="subcellular location">
    <subcellularLocation>
        <location evidence="7">Cytoplasm</location>
        <location evidence="7">Nucleoid</location>
    </subcellularLocation>
</comment>
<comment type="similarity">
    <text evidence="7">Belongs to the MraZ family.</text>
</comment>
<dbReference type="KEGG" id="ptan:CRYO30217_02849"/>
<dbReference type="RefSeq" id="WP_258543049.1">
    <property type="nucleotide sequence ID" value="NZ_OU015584.1"/>
</dbReference>
<name>A0A916JQ40_9FLAO</name>
<dbReference type="GO" id="GO:0003700">
    <property type="term" value="F:DNA-binding transcription factor activity"/>
    <property type="evidence" value="ECO:0007669"/>
    <property type="project" value="UniProtKB-UniRule"/>
</dbReference>
<evidence type="ECO:0000256" key="7">
    <source>
        <dbReference type="HAMAP-Rule" id="MF_01008"/>
    </source>
</evidence>
<dbReference type="GO" id="GO:0005737">
    <property type="term" value="C:cytoplasm"/>
    <property type="evidence" value="ECO:0007669"/>
    <property type="project" value="UniProtKB-UniRule"/>
</dbReference>
<dbReference type="AlphaFoldDB" id="A0A916JQ40"/>
<keyword evidence="3" id="KW-0677">Repeat</keyword>
<keyword evidence="2 7" id="KW-0963">Cytoplasm</keyword>
<dbReference type="Gene3D" id="3.40.1550.20">
    <property type="entry name" value="Transcriptional regulator MraZ domain"/>
    <property type="match status" value="1"/>
</dbReference>
<keyword evidence="4 7" id="KW-0805">Transcription regulation</keyword>
<gene>
    <name evidence="7 9" type="primary">mraZ</name>
    <name evidence="9" type="ORF">CRYO30217_02849</name>
</gene>
<feature type="domain" description="SpoVT-AbrB" evidence="8">
    <location>
        <begin position="82"/>
        <end position="125"/>
    </location>
</feature>
<keyword evidence="6 7" id="KW-0804">Transcription</keyword>
<evidence type="ECO:0000256" key="5">
    <source>
        <dbReference type="ARBA" id="ARBA00023125"/>
    </source>
</evidence>
<dbReference type="PANTHER" id="PTHR34701">
    <property type="entry name" value="TRANSCRIPTIONAL REGULATOR MRAZ"/>
    <property type="match status" value="1"/>
</dbReference>
<feature type="domain" description="SpoVT-AbrB" evidence="8">
    <location>
        <begin position="7"/>
        <end position="53"/>
    </location>
</feature>
<evidence type="ECO:0000256" key="2">
    <source>
        <dbReference type="ARBA" id="ARBA00022490"/>
    </source>
</evidence>
<evidence type="ECO:0000313" key="10">
    <source>
        <dbReference type="Proteomes" id="UP000683507"/>
    </source>
</evidence>
<keyword evidence="5 7" id="KW-0238">DNA-binding</keyword>
<sequence>MTGFIGEYHCKLDAKGRLSLPADMRKQLSPDDADSFVISRGVDDCLSLYTMSEWDRVMEKLRSLNRFKAKDRKFARMFQKGATKLSLDSSGRLLFPKALMGWAGIQKDIVLVANVDLWEVWDKKRYEELLDSDWEEFEGLAAEVMGDGDDE</sequence>
<dbReference type="PANTHER" id="PTHR34701:SF1">
    <property type="entry name" value="TRANSCRIPTIONAL REGULATOR MRAZ"/>
    <property type="match status" value="1"/>
</dbReference>
<reference evidence="9" key="1">
    <citation type="submission" date="2021-04" db="EMBL/GenBank/DDBJ databases">
        <authorList>
            <person name="Rodrigo-Torres L."/>
            <person name="Arahal R. D."/>
            <person name="Lucena T."/>
        </authorList>
    </citation>
    <scope>NUCLEOTIDE SEQUENCE</scope>
    <source>
        <strain evidence="9">AS29M-1</strain>
    </source>
</reference>
<dbReference type="InterPro" id="IPR020603">
    <property type="entry name" value="MraZ_dom"/>
</dbReference>
<dbReference type="InterPro" id="IPR035642">
    <property type="entry name" value="MraZ_N"/>
</dbReference>
<dbReference type="InterPro" id="IPR007159">
    <property type="entry name" value="SpoVT-AbrB_dom"/>
</dbReference>
<dbReference type="InterPro" id="IPR035644">
    <property type="entry name" value="MraZ_C"/>
</dbReference>
<dbReference type="EMBL" id="OU015584">
    <property type="protein sequence ID" value="CAG5085712.1"/>
    <property type="molecule type" value="Genomic_DNA"/>
</dbReference>
<evidence type="ECO:0000313" key="9">
    <source>
        <dbReference type="EMBL" id="CAG5085712.1"/>
    </source>
</evidence>
<evidence type="ECO:0000256" key="3">
    <source>
        <dbReference type="ARBA" id="ARBA00022737"/>
    </source>
</evidence>
<evidence type="ECO:0000256" key="4">
    <source>
        <dbReference type="ARBA" id="ARBA00023015"/>
    </source>
</evidence>
<dbReference type="CDD" id="cd16320">
    <property type="entry name" value="MraZ_N"/>
    <property type="match status" value="1"/>
</dbReference>
<dbReference type="NCBIfam" id="TIGR00242">
    <property type="entry name" value="division/cell wall cluster transcriptional repressor MraZ"/>
    <property type="match status" value="1"/>
</dbReference>
<comment type="subunit">
    <text evidence="7">Forms oligomers.</text>
</comment>
<dbReference type="GO" id="GO:0000976">
    <property type="term" value="F:transcription cis-regulatory region binding"/>
    <property type="evidence" value="ECO:0007669"/>
    <property type="project" value="TreeGrafter"/>
</dbReference>
<dbReference type="CDD" id="cd16321">
    <property type="entry name" value="MraZ_C"/>
    <property type="match status" value="1"/>
</dbReference>
<dbReference type="GO" id="GO:0009295">
    <property type="term" value="C:nucleoid"/>
    <property type="evidence" value="ECO:0007669"/>
    <property type="project" value="UniProtKB-SubCell"/>
</dbReference>
<evidence type="ECO:0000256" key="6">
    <source>
        <dbReference type="ARBA" id="ARBA00023163"/>
    </source>
</evidence>
<dbReference type="HAMAP" id="MF_01008">
    <property type="entry name" value="MraZ"/>
    <property type="match status" value="1"/>
</dbReference>
<dbReference type="PROSITE" id="PS51740">
    <property type="entry name" value="SPOVT_ABRB"/>
    <property type="match status" value="2"/>
</dbReference>
<dbReference type="GO" id="GO:2000143">
    <property type="term" value="P:negative regulation of DNA-templated transcription initiation"/>
    <property type="evidence" value="ECO:0007669"/>
    <property type="project" value="TreeGrafter"/>
</dbReference>
<accession>A0A916JQ40</accession>
<proteinExistence type="inferred from homology"/>
<evidence type="ECO:0000256" key="1">
    <source>
        <dbReference type="ARBA" id="ARBA00013860"/>
    </source>
</evidence>
<protein>
    <recommendedName>
        <fullName evidence="1 7">Transcriptional regulator MraZ</fullName>
    </recommendedName>
</protein>
<dbReference type="InterPro" id="IPR037914">
    <property type="entry name" value="SpoVT-AbrB_sf"/>
</dbReference>
<dbReference type="Proteomes" id="UP000683507">
    <property type="component" value="Chromosome"/>
</dbReference>
<organism evidence="9 10">
    <name type="scientific">Parvicella tangerina</name>
    <dbReference type="NCBI Taxonomy" id="2829795"/>
    <lineage>
        <taxon>Bacteria</taxon>
        <taxon>Pseudomonadati</taxon>
        <taxon>Bacteroidota</taxon>
        <taxon>Flavobacteriia</taxon>
        <taxon>Flavobacteriales</taxon>
        <taxon>Parvicellaceae</taxon>
        <taxon>Parvicella</taxon>
    </lineage>
</organism>